<name>A0A0K8NUN8_PISS1</name>
<dbReference type="OrthoDB" id="8812355at2"/>
<gene>
    <name evidence="1" type="ORF">ISF6_3886</name>
</gene>
<accession>A0A0K8NUN8</accession>
<dbReference type="Proteomes" id="UP000037660">
    <property type="component" value="Unassembled WGS sequence"/>
</dbReference>
<reference evidence="1 2" key="2">
    <citation type="journal article" date="2016" name="Science">
        <title>A bacterium that degrades and assimilates poly(ethylene terephthalate).</title>
        <authorList>
            <person name="Yoshida S."/>
            <person name="Hiraga K."/>
            <person name="Takehana T."/>
            <person name="Taniguchi I."/>
            <person name="Yamaji H."/>
            <person name="Maeda Y."/>
            <person name="Toyohara K."/>
            <person name="Miyamoto K."/>
            <person name="Kimura Y."/>
            <person name="Oda K."/>
        </authorList>
    </citation>
    <scope>NUCLEOTIDE SEQUENCE [LARGE SCALE GENOMIC DNA]</scope>
    <source>
        <strain evidence="2">NBRC 110686 / TISTR 2288 / 201-F6</strain>
    </source>
</reference>
<evidence type="ECO:0000313" key="1">
    <source>
        <dbReference type="EMBL" id="GAP34107.1"/>
    </source>
</evidence>
<organism evidence="1 2">
    <name type="scientific">Piscinibacter sakaiensis</name>
    <name type="common">Ideonella sakaiensis</name>
    <dbReference type="NCBI Taxonomy" id="1547922"/>
    <lineage>
        <taxon>Bacteria</taxon>
        <taxon>Pseudomonadati</taxon>
        <taxon>Pseudomonadota</taxon>
        <taxon>Betaproteobacteria</taxon>
        <taxon>Burkholderiales</taxon>
        <taxon>Sphaerotilaceae</taxon>
        <taxon>Piscinibacter</taxon>
    </lineage>
</organism>
<keyword evidence="2" id="KW-1185">Reference proteome</keyword>
<sequence>MSAQERGALRPIRLVFELSREENPRLFDELSQFRQGRKRVNRLRLLAYDGLLAQHGVFAMSSLQTPDTIKVPKKPDVQQAAAVTNGVFQPAITE</sequence>
<protein>
    <submittedName>
        <fullName evidence="1">Uncharacterized protein</fullName>
    </submittedName>
</protein>
<dbReference type="EMBL" id="BBYR01000006">
    <property type="protein sequence ID" value="GAP34107.1"/>
    <property type="molecule type" value="Genomic_DNA"/>
</dbReference>
<dbReference type="AlphaFoldDB" id="A0A0K8NUN8"/>
<dbReference type="RefSeq" id="WP_054018247.1">
    <property type="nucleotide sequence ID" value="NZ_BBYR01000006.1"/>
</dbReference>
<reference evidence="2" key="1">
    <citation type="submission" date="2015-07" db="EMBL/GenBank/DDBJ databases">
        <title>Discovery of a poly(ethylene terephthalate assimilation.</title>
        <authorList>
            <person name="Yoshida S."/>
            <person name="Hiraga K."/>
            <person name="Takehana T."/>
            <person name="Taniguchi I."/>
            <person name="Yamaji H."/>
            <person name="Maeda Y."/>
            <person name="Toyohara K."/>
            <person name="Miyamoto K."/>
            <person name="Kimura Y."/>
            <person name="Oda K."/>
        </authorList>
    </citation>
    <scope>NUCLEOTIDE SEQUENCE [LARGE SCALE GENOMIC DNA]</scope>
    <source>
        <strain evidence="2">NBRC 110686 / TISTR 2288 / 201-F6</strain>
    </source>
</reference>
<evidence type="ECO:0000313" key="2">
    <source>
        <dbReference type="Proteomes" id="UP000037660"/>
    </source>
</evidence>
<proteinExistence type="predicted"/>
<comment type="caution">
    <text evidence="1">The sequence shown here is derived from an EMBL/GenBank/DDBJ whole genome shotgun (WGS) entry which is preliminary data.</text>
</comment>